<dbReference type="PANTHER" id="PTHR23408">
    <property type="entry name" value="METHYLMALONYL-COA MUTASE"/>
    <property type="match status" value="1"/>
</dbReference>
<accession>A0A836C811</accession>
<comment type="caution">
    <text evidence="2">The sequence shown here is derived from an EMBL/GenBank/DDBJ whole genome shotgun (WGS) entry which is preliminary data.</text>
</comment>
<dbReference type="Gene3D" id="3.40.50.300">
    <property type="entry name" value="P-loop containing nucleotide triphosphate hydrolases"/>
    <property type="match status" value="1"/>
</dbReference>
<dbReference type="NCBIfam" id="NF006958">
    <property type="entry name" value="PRK09435.1"/>
    <property type="match status" value="1"/>
</dbReference>
<reference evidence="2" key="1">
    <citation type="submission" date="2021-02" db="EMBL/GenBank/DDBJ databases">
        <title>First Annotated Genome of the Yellow-green Alga Tribonema minus.</title>
        <authorList>
            <person name="Mahan K.M."/>
        </authorList>
    </citation>
    <scope>NUCLEOTIDE SEQUENCE</scope>
    <source>
        <strain evidence="2">UTEX B ZZ1240</strain>
    </source>
</reference>
<evidence type="ECO:0000313" key="3">
    <source>
        <dbReference type="Proteomes" id="UP000664859"/>
    </source>
</evidence>
<proteinExistence type="inferred from homology"/>
<dbReference type="EMBL" id="JAFCMP010000536">
    <property type="protein sequence ID" value="KAG5176470.1"/>
    <property type="molecule type" value="Genomic_DNA"/>
</dbReference>
<dbReference type="InterPro" id="IPR005129">
    <property type="entry name" value="GTPase_ArgK"/>
</dbReference>
<organism evidence="2 3">
    <name type="scientific">Tribonema minus</name>
    <dbReference type="NCBI Taxonomy" id="303371"/>
    <lineage>
        <taxon>Eukaryota</taxon>
        <taxon>Sar</taxon>
        <taxon>Stramenopiles</taxon>
        <taxon>Ochrophyta</taxon>
        <taxon>PX clade</taxon>
        <taxon>Xanthophyceae</taxon>
        <taxon>Tribonematales</taxon>
        <taxon>Tribonemataceae</taxon>
        <taxon>Tribonema</taxon>
    </lineage>
</organism>
<dbReference type="Pfam" id="PF03308">
    <property type="entry name" value="MeaB"/>
    <property type="match status" value="1"/>
</dbReference>
<dbReference type="GO" id="GO:0005525">
    <property type="term" value="F:GTP binding"/>
    <property type="evidence" value="ECO:0007669"/>
    <property type="project" value="InterPro"/>
</dbReference>
<dbReference type="AlphaFoldDB" id="A0A836C811"/>
<evidence type="ECO:0000313" key="2">
    <source>
        <dbReference type="EMBL" id="KAG5176470.1"/>
    </source>
</evidence>
<dbReference type="Proteomes" id="UP000664859">
    <property type="component" value="Unassembled WGS sequence"/>
</dbReference>
<dbReference type="GO" id="GO:0003924">
    <property type="term" value="F:GTPase activity"/>
    <property type="evidence" value="ECO:0007669"/>
    <property type="project" value="InterPro"/>
</dbReference>
<protein>
    <submittedName>
        <fullName evidence="2">ArgK protein</fullName>
    </submittedName>
</protein>
<dbReference type="NCBIfam" id="TIGR00750">
    <property type="entry name" value="lao"/>
    <property type="match status" value="1"/>
</dbReference>
<name>A0A836C811_9STRA</name>
<dbReference type="SUPFAM" id="SSF52540">
    <property type="entry name" value="P-loop containing nucleoside triphosphate hydrolases"/>
    <property type="match status" value="1"/>
</dbReference>
<dbReference type="InterPro" id="IPR027417">
    <property type="entry name" value="P-loop_NTPase"/>
</dbReference>
<dbReference type="CDD" id="cd03114">
    <property type="entry name" value="MMAA-like"/>
    <property type="match status" value="1"/>
</dbReference>
<gene>
    <name evidence="2" type="ORF">JKP88DRAFT_335197</name>
</gene>
<feature type="non-terminal residue" evidence="2">
    <location>
        <position position="278"/>
    </location>
</feature>
<dbReference type="PANTHER" id="PTHR23408:SF3">
    <property type="entry name" value="METHYLMALONIC ACIDURIA TYPE A PROTEIN, MITOCHONDRIAL"/>
    <property type="match status" value="1"/>
</dbReference>
<sequence>VGIAGPPGAGKSTFIEALGLRLVQAGKRVAVISVDPSSLRSGGSILGDKTRMQELSRTPNAFVRACPSGGVLGGIAAHTHSVVLLCQAARYDVVIVETVGLGQSEVEVEQTVDVLTLLLPPASGDDLQGSKKGIIEAADLVVVNKADGELEGPARLTAGDYSNAMHYNRPKLPFWHPPVLLCSARKGLGIDKMWEQVEKFCAALHEHGEFDRRRRIQGRYWMLKQLERQLAERALEDPGVQALASKMEGDLAKGVLGPRMAAERLVDRFVLSIRSKKA</sequence>
<keyword evidence="3" id="KW-1185">Reference proteome</keyword>
<dbReference type="GO" id="GO:0005737">
    <property type="term" value="C:cytoplasm"/>
    <property type="evidence" value="ECO:0007669"/>
    <property type="project" value="TreeGrafter"/>
</dbReference>
<evidence type="ECO:0000256" key="1">
    <source>
        <dbReference type="ARBA" id="ARBA00009625"/>
    </source>
</evidence>
<comment type="similarity">
    <text evidence="1">Belongs to the SIMIBI class G3E GTPase family. ArgK/MeaB subfamily.</text>
</comment>
<dbReference type="OrthoDB" id="1476984at2759"/>
<dbReference type="Gene3D" id="1.10.287.130">
    <property type="match status" value="1"/>
</dbReference>